<dbReference type="Proteomes" id="UP001198983">
    <property type="component" value="Chromosome"/>
</dbReference>
<evidence type="ECO:0000259" key="3">
    <source>
        <dbReference type="Pfam" id="PF10145"/>
    </source>
</evidence>
<dbReference type="EMBL" id="CP081135">
    <property type="protein sequence ID" value="UEL48304.1"/>
    <property type="molecule type" value="Genomic_DNA"/>
</dbReference>
<evidence type="ECO:0000256" key="2">
    <source>
        <dbReference type="SAM" id="Coils"/>
    </source>
</evidence>
<dbReference type="GO" id="GO:0030915">
    <property type="term" value="C:Smc5-Smc6 complex"/>
    <property type="evidence" value="ECO:0007669"/>
    <property type="project" value="TreeGrafter"/>
</dbReference>
<dbReference type="GO" id="GO:0000724">
    <property type="term" value="P:double-strand break repair via homologous recombination"/>
    <property type="evidence" value="ECO:0007669"/>
    <property type="project" value="TreeGrafter"/>
</dbReference>
<protein>
    <submittedName>
        <fullName evidence="4">Phage tail tape measure protein</fullName>
    </submittedName>
</protein>
<dbReference type="PANTHER" id="PTHR45916">
    <property type="entry name" value="STRUCTURAL MAINTENANCE OF CHROMOSOMES PROTEIN 5"/>
    <property type="match status" value="1"/>
</dbReference>
<dbReference type="RefSeq" id="WP_228416436.1">
    <property type="nucleotide sequence ID" value="NZ_CP081135.1"/>
</dbReference>
<reference evidence="4 5" key="1">
    <citation type="journal article" date="2023" name="Int. J. Syst. Evol. Microbiol.">
        <title>Terrisporobacter hibernicus sp. nov., isolated from bovine faeces in Northern Ireland.</title>
        <authorList>
            <person name="Mitchell M."/>
            <person name="Nguyen S.V."/>
            <person name="Connor M."/>
            <person name="Fairley D.J."/>
            <person name="Donoghue O."/>
            <person name="Marshall H."/>
            <person name="Koolman L."/>
            <person name="McMullan G."/>
            <person name="Schaffer K.E."/>
            <person name="McGrath J.W."/>
            <person name="Fanning S."/>
        </authorList>
    </citation>
    <scope>NUCLEOTIDE SEQUENCE [LARGE SCALE GENOMIC DNA]</scope>
    <source>
        <strain evidence="4 5">MCA3</strain>
    </source>
</reference>
<dbReference type="KEGG" id="tem:JW646_02290"/>
<keyword evidence="1 2" id="KW-0175">Coiled coil</keyword>
<dbReference type="PANTHER" id="PTHR45916:SF1">
    <property type="entry name" value="STRUCTURAL MAINTENANCE OF CHROMOSOMES PROTEIN 5"/>
    <property type="match status" value="1"/>
</dbReference>
<dbReference type="Pfam" id="PF10145">
    <property type="entry name" value="PhageMin_Tail"/>
    <property type="match status" value="1"/>
</dbReference>
<dbReference type="GO" id="GO:0003697">
    <property type="term" value="F:single-stranded DNA binding"/>
    <property type="evidence" value="ECO:0007669"/>
    <property type="project" value="TreeGrafter"/>
</dbReference>
<gene>
    <name evidence="4" type="ORF">JW646_02290</name>
</gene>
<evidence type="ECO:0000313" key="5">
    <source>
        <dbReference type="Proteomes" id="UP001198983"/>
    </source>
</evidence>
<evidence type="ECO:0000256" key="1">
    <source>
        <dbReference type="ARBA" id="ARBA00023054"/>
    </source>
</evidence>
<keyword evidence="5" id="KW-1185">Reference proteome</keyword>
<sequence length="953" mass="103671">MSQETISSLLVELGLDTKDFDKSLKNVNKSTKTMEQSFNGAKKALSLSEKGVEDYTKAINSGESVIKQYQSKIDALGDAYKDQEQKLKGYLQQQKDLPATISKAEQELKELEQSLGKSSNEYKKAENELKTYKQQLAGMDTTINKSVNSMRSLENQIQNTQNKMSQAENEVGQFRNELRELDSLDIDGVGSIFDSIKESIGNIDLGNFTGQIDSLDGGLDLLSLGAKGAGLALAGMLVTSTINSAKEYDKILTDLQIELGLTEDKASDLQSKIMSFSDGGYNIESISEAVKLLSQRFNMTDDDMEKVSQGMSILNDYGYETNDMVRFISMAYDSWGMTANDALGMIIRGQQDGINIAGDLMDTFIEYTPILGQMGLSGQDAFNLMSSAMQTTGMDSDKVADMMKELTLTITDGSTTSADALSSIGIDVSDLTSRIDSGKITMSDAFKEVSGAILGVKDETSRATALQDIFKGTVEYGNQSVLESWVGVKNETLNTSSAIDEVATAYENSYQASQQDFSNSWSELSQTLGSMLLPVLTAVMDSLTRVINVSKLAVTNFGIQVQTWAKQLKVFFQEIGISILESLASLPFAEKIMPNLDSTLSSMKASHEETIKYIQNNEQKMKENSALINAEYQSDKEQTFSNVASTADAKTKEMANAVDTNTANAKNSAKANTDALKSDVEGALSGLGNIATDTTGKIPQATQQNLSASSQIIRQFGSDAYNGVRVSFSKLEQSAKQSMSNLYNGCNTSMSKLKTNVKQDATDMYNQSRKSFDALAKAGRQAFSNLYNGVTTSSSRMKNQVIEDWNGIRNTLSKGISGRVTVTKTNVNQNQTGKSSFGITEKSSLGMMQGMNTGMARLNTDAIVYGGSTYQAQPVVSASSKASEKLNNDTISELKNQNKLLSEMLGVLMRERTTIVENTINLDGRAVAKGTAKYMNDEINNLTKRSNRLAGVY</sequence>
<organism evidence="4 5">
    <name type="scientific">Terrisporobacter hibernicus</name>
    <dbReference type="NCBI Taxonomy" id="2813371"/>
    <lineage>
        <taxon>Bacteria</taxon>
        <taxon>Bacillati</taxon>
        <taxon>Bacillota</taxon>
        <taxon>Clostridia</taxon>
        <taxon>Peptostreptococcales</taxon>
        <taxon>Peptostreptococcaceae</taxon>
        <taxon>Terrisporobacter</taxon>
    </lineage>
</organism>
<dbReference type="AlphaFoldDB" id="A0AAX2ZJN0"/>
<feature type="coiled-coil region" evidence="2">
    <location>
        <begin position="66"/>
        <end position="184"/>
    </location>
</feature>
<dbReference type="NCBIfam" id="TIGR01760">
    <property type="entry name" value="tape_meas_TP901"/>
    <property type="match status" value="1"/>
</dbReference>
<dbReference type="SUPFAM" id="SSF57997">
    <property type="entry name" value="Tropomyosin"/>
    <property type="match status" value="1"/>
</dbReference>
<dbReference type="InterPro" id="IPR010090">
    <property type="entry name" value="Phage_tape_meas"/>
</dbReference>
<name>A0AAX2ZJN0_9FIRM</name>
<evidence type="ECO:0000313" key="4">
    <source>
        <dbReference type="EMBL" id="UEL48304.1"/>
    </source>
</evidence>
<proteinExistence type="predicted"/>
<feature type="domain" description="Phage tail tape measure protein" evidence="3">
    <location>
        <begin position="279"/>
        <end position="470"/>
    </location>
</feature>
<dbReference type="Gene3D" id="1.10.287.1490">
    <property type="match status" value="1"/>
</dbReference>
<accession>A0AAX2ZJN0</accession>